<name>A0A4Q8AK04_9MICO</name>
<evidence type="ECO:0000313" key="2">
    <source>
        <dbReference type="Proteomes" id="UP000291483"/>
    </source>
</evidence>
<comment type="caution">
    <text evidence="1">The sequence shown here is derived from an EMBL/GenBank/DDBJ whole genome shotgun (WGS) entry which is preliminary data.</text>
</comment>
<dbReference type="Pfam" id="PF05045">
    <property type="entry name" value="RgpF"/>
    <property type="match status" value="1"/>
</dbReference>
<sequence>MTERVLPLVLPTARIESGPRALPATDRVAIVASFATDDTISRSLVALTEELSRGGYAVVIVRASDDERPLHWPASSLATPTIVRKSNIGYDFGSWAVGLAMFPETRRKPYVILANDSLVGPFASLDPLLLDFEACTTDVWAATNTLQMRPHVQSFFVGYRGGVLSDSALKQFWTGLVVEKDKQRIIERYEFGLSQLLFAEGFTTSAAFDSERIVSETENPTVEGWKKLLRLGFPFVKRELLTNPTVVPDGAAVPGVVNTMFGTDPFDWLQGLPAQKVTTTDER</sequence>
<protein>
    <submittedName>
        <fullName evidence="1">Rhamnan synthesis protein F</fullName>
    </submittedName>
</protein>
<dbReference type="OrthoDB" id="9815339at2"/>
<dbReference type="Proteomes" id="UP000291483">
    <property type="component" value="Unassembled WGS sequence"/>
</dbReference>
<organism evidence="1 2">
    <name type="scientific">Microterricola gilva</name>
    <dbReference type="NCBI Taxonomy" id="393267"/>
    <lineage>
        <taxon>Bacteria</taxon>
        <taxon>Bacillati</taxon>
        <taxon>Actinomycetota</taxon>
        <taxon>Actinomycetes</taxon>
        <taxon>Micrococcales</taxon>
        <taxon>Microbacteriaceae</taxon>
        <taxon>Microterricola</taxon>
    </lineage>
</organism>
<evidence type="ECO:0000313" key="1">
    <source>
        <dbReference type="EMBL" id="RZU64351.1"/>
    </source>
</evidence>
<dbReference type="InterPro" id="IPR007739">
    <property type="entry name" value="RgpF"/>
</dbReference>
<accession>A0A4Q8AK04</accession>
<keyword evidence="2" id="KW-1185">Reference proteome</keyword>
<dbReference type="EMBL" id="SHLC01000001">
    <property type="protein sequence ID" value="RZU64351.1"/>
    <property type="molecule type" value="Genomic_DNA"/>
</dbReference>
<gene>
    <name evidence="1" type="ORF">EV379_0646</name>
</gene>
<dbReference type="RefSeq" id="WP_130504865.1">
    <property type="nucleotide sequence ID" value="NZ_SHLC01000001.1"/>
</dbReference>
<proteinExistence type="predicted"/>
<reference evidence="1 2" key="1">
    <citation type="submission" date="2019-02" db="EMBL/GenBank/DDBJ databases">
        <title>Sequencing the genomes of 1000 actinobacteria strains.</title>
        <authorList>
            <person name="Klenk H.-P."/>
        </authorList>
    </citation>
    <scope>NUCLEOTIDE SEQUENCE [LARGE SCALE GENOMIC DNA]</scope>
    <source>
        <strain evidence="1 2">DSM 18319</strain>
    </source>
</reference>
<dbReference type="AlphaFoldDB" id="A0A4Q8AK04"/>